<accession>A0A8J7P854</accession>
<protein>
    <recommendedName>
        <fullName evidence="1">DprA winged helix domain-containing protein</fullName>
    </recommendedName>
</protein>
<evidence type="ECO:0000313" key="3">
    <source>
        <dbReference type="Proteomes" id="UP000664277"/>
    </source>
</evidence>
<feature type="domain" description="DprA winged helix" evidence="1">
    <location>
        <begin position="203"/>
        <end position="257"/>
    </location>
</feature>
<dbReference type="Gene3D" id="1.10.10.10">
    <property type="entry name" value="Winged helix-like DNA-binding domain superfamily/Winged helix DNA-binding domain"/>
    <property type="match status" value="1"/>
</dbReference>
<proteinExistence type="predicted"/>
<evidence type="ECO:0000313" key="2">
    <source>
        <dbReference type="EMBL" id="MBN8660814.1"/>
    </source>
</evidence>
<comment type="caution">
    <text evidence="2">The sequence shown here is derived from an EMBL/GenBank/DDBJ whole genome shotgun (WGS) entry which is preliminary data.</text>
</comment>
<gene>
    <name evidence="2" type="ORF">J0M35_10645</name>
</gene>
<reference evidence="2" key="1">
    <citation type="submission" date="2021-02" db="EMBL/GenBank/DDBJ databases">
        <title>Genome-Resolved Metagenomics of a Microbial Community Performing Photosynthetic Biological Nutrient Removal.</title>
        <authorList>
            <person name="Mcdaniel E.A."/>
        </authorList>
    </citation>
    <scope>NUCLEOTIDE SEQUENCE</scope>
    <source>
        <strain evidence="2">UWPOB_OBS1</strain>
    </source>
</reference>
<dbReference type="Pfam" id="PF17782">
    <property type="entry name" value="WHD_DprA"/>
    <property type="match status" value="1"/>
</dbReference>
<dbReference type="EMBL" id="JAFLCK010000013">
    <property type="protein sequence ID" value="MBN8660814.1"/>
    <property type="molecule type" value="Genomic_DNA"/>
</dbReference>
<dbReference type="InterPro" id="IPR036388">
    <property type="entry name" value="WH-like_DNA-bd_sf"/>
</dbReference>
<dbReference type="InterPro" id="IPR041614">
    <property type="entry name" value="DprA_WH"/>
</dbReference>
<dbReference type="AlphaFoldDB" id="A0A8J7P854"/>
<sequence length="373" mass="41845">MSEDKGCRTRMIDMFEPAYLETRQLLLNEFIVKFPSDESCWSSLVHEFAACDKLRCRWCGADKVEVQQDSRTLSCNDCKKKSSMTAGTFFHGIKKVRAWFFAIWIVENEFYVSSKWFAQAIGISQSSALHILKSTLYLIEENSGIFESVGFGLREFRLFFRKRSFLTPAMVKPSCELQEGADESSNHDNYNNSADSSWVDVTASEVDSVRDAVISALKEGSRSLDEIRNTIKCSSSDVLAAITDLELDGEISAIAGNRFQLCNKVKAGLTSLRDEVLRKESSDSKSIFDAIALFCRLSFGIARGVSRKYLSLYLGFANSLVAKDVFSSFKTMCIESSYIGSKRLRAYASSAVLPIRLSQPSLFDFIDEVSHAF</sequence>
<dbReference type="Proteomes" id="UP000664277">
    <property type="component" value="Unassembled WGS sequence"/>
</dbReference>
<organism evidence="2 3">
    <name type="scientific">Candidatus Obscuribacter phosphatis</name>
    <dbReference type="NCBI Taxonomy" id="1906157"/>
    <lineage>
        <taxon>Bacteria</taxon>
        <taxon>Bacillati</taxon>
        <taxon>Candidatus Melainabacteria</taxon>
        <taxon>Candidatus Obscuribacterales</taxon>
        <taxon>Candidatus Obscuribacteraceae</taxon>
        <taxon>Candidatus Obscuribacter</taxon>
    </lineage>
</organism>
<evidence type="ECO:0000259" key="1">
    <source>
        <dbReference type="Pfam" id="PF17782"/>
    </source>
</evidence>
<name>A0A8J7P854_9BACT</name>